<dbReference type="AlphaFoldDB" id="A0A6J7GUS0"/>
<feature type="domain" description="NAD(P)-binding" evidence="1">
    <location>
        <begin position="7"/>
        <end position="192"/>
    </location>
</feature>
<dbReference type="PANTHER" id="PTHR15020">
    <property type="entry name" value="FLAVIN REDUCTASE-RELATED"/>
    <property type="match status" value="1"/>
</dbReference>
<dbReference type="InterPro" id="IPR036291">
    <property type="entry name" value="NAD(P)-bd_dom_sf"/>
</dbReference>
<protein>
    <submittedName>
        <fullName evidence="2">Unannotated protein</fullName>
    </submittedName>
</protein>
<reference evidence="2" key="1">
    <citation type="submission" date="2020-05" db="EMBL/GenBank/DDBJ databases">
        <authorList>
            <person name="Chiriac C."/>
            <person name="Salcher M."/>
            <person name="Ghai R."/>
            <person name="Kavagutti S V."/>
        </authorList>
    </citation>
    <scope>NUCLEOTIDE SEQUENCE</scope>
</reference>
<name>A0A6J7GUS0_9ZZZZ</name>
<dbReference type="Gene3D" id="3.40.50.720">
    <property type="entry name" value="NAD(P)-binding Rossmann-like Domain"/>
    <property type="match status" value="1"/>
</dbReference>
<dbReference type="Pfam" id="PF13460">
    <property type="entry name" value="NAD_binding_10"/>
    <property type="match status" value="1"/>
</dbReference>
<dbReference type="PANTHER" id="PTHR15020:SF50">
    <property type="entry name" value="UPF0659 PROTEIN YMR090W"/>
    <property type="match status" value="1"/>
</dbReference>
<evidence type="ECO:0000313" key="2">
    <source>
        <dbReference type="EMBL" id="CAB4908415.1"/>
    </source>
</evidence>
<dbReference type="InterPro" id="IPR016040">
    <property type="entry name" value="NAD(P)-bd_dom"/>
</dbReference>
<dbReference type="EMBL" id="CAFBMK010000044">
    <property type="protein sequence ID" value="CAB4908415.1"/>
    <property type="molecule type" value="Genomic_DNA"/>
</dbReference>
<proteinExistence type="predicted"/>
<organism evidence="2">
    <name type="scientific">freshwater metagenome</name>
    <dbReference type="NCBI Taxonomy" id="449393"/>
    <lineage>
        <taxon>unclassified sequences</taxon>
        <taxon>metagenomes</taxon>
        <taxon>ecological metagenomes</taxon>
    </lineage>
</organism>
<dbReference type="CDD" id="cd05243">
    <property type="entry name" value="SDR_a5"/>
    <property type="match status" value="1"/>
</dbReference>
<dbReference type="SUPFAM" id="SSF51735">
    <property type="entry name" value="NAD(P)-binding Rossmann-fold domains"/>
    <property type="match status" value="1"/>
</dbReference>
<gene>
    <name evidence="2" type="ORF">UFOPK3564_01060</name>
</gene>
<evidence type="ECO:0000259" key="1">
    <source>
        <dbReference type="Pfam" id="PF13460"/>
    </source>
</evidence>
<accession>A0A6J7GUS0</accession>
<sequence>MDVVIVGGHGQIARRLGALLAQRGDTARGVIRNADHAEDLRADGIDPVVVDLEADETTGQSLAGAFRGATAAVFAAGSGPGQPAERKWSVDHGGVVKTIDACRHAGIDRIVIVSAIGIDGEIEGDDVYAEYQRAKAQADADVRASGLHYTIVRPAMLTDEDGHGRIHAARHVERGPIPRADVAATLLAVLDDASTVGRTFEVVGGPDEIPVAVAGLNALPDTLDAGSSEG</sequence>